<organism evidence="1 2">
    <name type="scientific">Desmophyllum pertusum</name>
    <dbReference type="NCBI Taxonomy" id="174260"/>
    <lineage>
        <taxon>Eukaryota</taxon>
        <taxon>Metazoa</taxon>
        <taxon>Cnidaria</taxon>
        <taxon>Anthozoa</taxon>
        <taxon>Hexacorallia</taxon>
        <taxon>Scleractinia</taxon>
        <taxon>Caryophylliina</taxon>
        <taxon>Caryophylliidae</taxon>
        <taxon>Desmophyllum</taxon>
    </lineage>
</organism>
<dbReference type="Proteomes" id="UP001163046">
    <property type="component" value="Unassembled WGS sequence"/>
</dbReference>
<dbReference type="AlphaFoldDB" id="A0A9W9ZWP7"/>
<dbReference type="EMBL" id="MU825440">
    <property type="protein sequence ID" value="KAJ7389132.1"/>
    <property type="molecule type" value="Genomic_DNA"/>
</dbReference>
<comment type="caution">
    <text evidence="1">The sequence shown here is derived from an EMBL/GenBank/DDBJ whole genome shotgun (WGS) entry which is preliminary data.</text>
</comment>
<name>A0A9W9ZWP7_9CNID</name>
<reference evidence="1" key="1">
    <citation type="submission" date="2023-01" db="EMBL/GenBank/DDBJ databases">
        <title>Genome assembly of the deep-sea coral Lophelia pertusa.</title>
        <authorList>
            <person name="Herrera S."/>
            <person name="Cordes E."/>
        </authorList>
    </citation>
    <scope>NUCLEOTIDE SEQUENCE</scope>
    <source>
        <strain evidence="1">USNM1676648</strain>
        <tissue evidence="1">Polyp</tissue>
    </source>
</reference>
<sequence length="226" mass="25001">MSGGVVASSSFQSIDTDTNPCHSPAVACQKNSLAAVNNSNPLSAVEPREAQSKANITYGKYYQEFIQATTAQFDENNSNILVHQIVIFTVMVVMAASGSSSSPTTQEDLLCYVHGVSPLRKTSDRRHRYFDCKQTDNSGKTLRAICFVPEKQQEFERVANNKSPVKLKRYSTSDKYDNIAIEKNTQVVEAPPQPHFPRKDINSNMTISSLHNATSNQRVTITAHLT</sequence>
<gene>
    <name evidence="1" type="ORF">OS493_033456</name>
</gene>
<evidence type="ECO:0000313" key="1">
    <source>
        <dbReference type="EMBL" id="KAJ7389132.1"/>
    </source>
</evidence>
<keyword evidence="2" id="KW-1185">Reference proteome</keyword>
<accession>A0A9W9ZWP7</accession>
<proteinExistence type="predicted"/>
<protein>
    <submittedName>
        <fullName evidence="1">Uncharacterized protein</fullName>
    </submittedName>
</protein>
<evidence type="ECO:0000313" key="2">
    <source>
        <dbReference type="Proteomes" id="UP001163046"/>
    </source>
</evidence>
<dbReference type="OrthoDB" id="5987580at2759"/>